<proteinExistence type="predicted"/>
<dbReference type="AlphaFoldDB" id="A0A4Y2GSW8"/>
<sequence>MKGGLWKSIIEKSFRHLVGVPGSGPPVGPQLCPRVTGERAGVICNEGGRVNRGGIKGLFVLSSHFRVGKGLEWFLKPFVCVKLLLGVFEIGVVRVPNIDGNTLNGK</sequence>
<evidence type="ECO:0000313" key="1">
    <source>
        <dbReference type="EMBL" id="GBM55929.1"/>
    </source>
</evidence>
<accession>A0A4Y2GSW8</accession>
<reference evidence="1 2" key="1">
    <citation type="journal article" date="2019" name="Sci. Rep.">
        <title>Orb-weaving spider Araneus ventricosus genome elucidates the spidroin gene catalogue.</title>
        <authorList>
            <person name="Kono N."/>
            <person name="Nakamura H."/>
            <person name="Ohtoshi R."/>
            <person name="Moran D.A.P."/>
            <person name="Shinohara A."/>
            <person name="Yoshida Y."/>
            <person name="Fujiwara M."/>
            <person name="Mori M."/>
            <person name="Tomita M."/>
            <person name="Arakawa K."/>
        </authorList>
    </citation>
    <scope>NUCLEOTIDE SEQUENCE [LARGE SCALE GENOMIC DNA]</scope>
</reference>
<gene>
    <name evidence="1" type="ORF">AVEN_55865_1</name>
</gene>
<name>A0A4Y2GSW8_ARAVE</name>
<organism evidence="1 2">
    <name type="scientific">Araneus ventricosus</name>
    <name type="common">Orbweaver spider</name>
    <name type="synonym">Epeira ventricosa</name>
    <dbReference type="NCBI Taxonomy" id="182803"/>
    <lineage>
        <taxon>Eukaryota</taxon>
        <taxon>Metazoa</taxon>
        <taxon>Ecdysozoa</taxon>
        <taxon>Arthropoda</taxon>
        <taxon>Chelicerata</taxon>
        <taxon>Arachnida</taxon>
        <taxon>Araneae</taxon>
        <taxon>Araneomorphae</taxon>
        <taxon>Entelegynae</taxon>
        <taxon>Araneoidea</taxon>
        <taxon>Araneidae</taxon>
        <taxon>Araneus</taxon>
    </lineage>
</organism>
<evidence type="ECO:0000313" key="2">
    <source>
        <dbReference type="Proteomes" id="UP000499080"/>
    </source>
</evidence>
<dbReference type="Proteomes" id="UP000499080">
    <property type="component" value="Unassembled WGS sequence"/>
</dbReference>
<keyword evidence="2" id="KW-1185">Reference proteome</keyword>
<dbReference type="EMBL" id="BGPR01001521">
    <property type="protein sequence ID" value="GBM55929.1"/>
    <property type="molecule type" value="Genomic_DNA"/>
</dbReference>
<comment type="caution">
    <text evidence="1">The sequence shown here is derived from an EMBL/GenBank/DDBJ whole genome shotgun (WGS) entry which is preliminary data.</text>
</comment>
<protein>
    <submittedName>
        <fullName evidence="1">Uncharacterized protein</fullName>
    </submittedName>
</protein>